<dbReference type="RefSeq" id="WP_072713475.1">
    <property type="nucleotide sequence ID" value="NZ_CP016796.1"/>
</dbReference>
<dbReference type="STRING" id="573570.F7310_10205"/>
<dbReference type="Gene3D" id="1.20.1720.10">
    <property type="entry name" value="Multidrug resistance protein D"/>
    <property type="match status" value="1"/>
</dbReference>
<evidence type="ECO:0000256" key="2">
    <source>
        <dbReference type="ARBA" id="ARBA00006236"/>
    </source>
</evidence>
<evidence type="ECO:0000256" key="3">
    <source>
        <dbReference type="ARBA" id="ARBA00022448"/>
    </source>
</evidence>
<dbReference type="GO" id="GO:0005886">
    <property type="term" value="C:plasma membrane"/>
    <property type="evidence" value="ECO:0007669"/>
    <property type="project" value="UniProtKB-SubCell"/>
</dbReference>
<dbReference type="InterPro" id="IPR020846">
    <property type="entry name" value="MFS_dom"/>
</dbReference>
<feature type="transmembrane region" description="Helical" evidence="8">
    <location>
        <begin position="284"/>
        <end position="305"/>
    </location>
</feature>
<dbReference type="SUPFAM" id="SSF103473">
    <property type="entry name" value="MFS general substrate transporter"/>
    <property type="match status" value="1"/>
</dbReference>
<protein>
    <recommendedName>
        <fullName evidence="8">Bcr/CflA family efflux transporter</fullName>
    </recommendedName>
</protein>
<dbReference type="Proteomes" id="UP000184222">
    <property type="component" value="Chromosome"/>
</dbReference>
<keyword evidence="4" id="KW-1003">Cell membrane</keyword>
<dbReference type="InterPro" id="IPR036259">
    <property type="entry name" value="MFS_trans_sf"/>
</dbReference>
<evidence type="ECO:0000256" key="7">
    <source>
        <dbReference type="ARBA" id="ARBA00023136"/>
    </source>
</evidence>
<feature type="transmembrane region" description="Helical" evidence="8">
    <location>
        <begin position="311"/>
        <end position="329"/>
    </location>
</feature>
<dbReference type="InterPro" id="IPR011701">
    <property type="entry name" value="MFS"/>
</dbReference>
<feature type="transmembrane region" description="Helical" evidence="8">
    <location>
        <begin position="218"/>
        <end position="244"/>
    </location>
</feature>
<keyword evidence="6 8" id="KW-1133">Transmembrane helix</keyword>
<feature type="transmembrane region" description="Helical" evidence="8">
    <location>
        <begin position="80"/>
        <end position="99"/>
    </location>
</feature>
<feature type="transmembrane region" description="Helical" evidence="8">
    <location>
        <begin position="138"/>
        <end position="160"/>
    </location>
</feature>
<dbReference type="GO" id="GO:0015385">
    <property type="term" value="F:sodium:proton antiporter activity"/>
    <property type="evidence" value="ECO:0007669"/>
    <property type="project" value="TreeGrafter"/>
</dbReference>
<feature type="transmembrane region" description="Helical" evidence="8">
    <location>
        <begin position="105"/>
        <end position="126"/>
    </location>
</feature>
<dbReference type="NCBIfam" id="TIGR00710">
    <property type="entry name" value="efflux_Bcr_CflA"/>
    <property type="match status" value="1"/>
</dbReference>
<dbReference type="GO" id="GO:0042910">
    <property type="term" value="F:xenobiotic transmembrane transporter activity"/>
    <property type="evidence" value="ECO:0007669"/>
    <property type="project" value="InterPro"/>
</dbReference>
<dbReference type="GO" id="GO:1990961">
    <property type="term" value="P:xenobiotic detoxification by transmembrane export across the plasma membrane"/>
    <property type="evidence" value="ECO:0007669"/>
    <property type="project" value="InterPro"/>
</dbReference>
<comment type="similarity">
    <text evidence="2 8">Belongs to the major facilitator superfamily. Bcr/CmlA family.</text>
</comment>
<gene>
    <name evidence="10" type="ORF">F7310_10205</name>
</gene>
<dbReference type="PANTHER" id="PTHR23502:SF132">
    <property type="entry name" value="POLYAMINE TRANSPORTER 2-RELATED"/>
    <property type="match status" value="1"/>
</dbReference>
<evidence type="ECO:0000256" key="5">
    <source>
        <dbReference type="ARBA" id="ARBA00022692"/>
    </source>
</evidence>
<feature type="domain" description="Major facilitator superfamily (MFS) profile" evidence="9">
    <location>
        <begin position="12"/>
        <end position="399"/>
    </location>
</feature>
<feature type="transmembrane region" description="Helical" evidence="8">
    <location>
        <begin position="166"/>
        <end position="188"/>
    </location>
</feature>
<evidence type="ECO:0000256" key="6">
    <source>
        <dbReference type="ARBA" id="ARBA00022989"/>
    </source>
</evidence>
<evidence type="ECO:0000256" key="8">
    <source>
        <dbReference type="RuleBase" id="RU365088"/>
    </source>
</evidence>
<dbReference type="AlphaFoldDB" id="A0A1L4BV32"/>
<evidence type="ECO:0000313" key="11">
    <source>
        <dbReference type="Proteomes" id="UP000184222"/>
    </source>
</evidence>
<feature type="transmembrane region" description="Helical" evidence="8">
    <location>
        <begin position="250"/>
        <end position="272"/>
    </location>
</feature>
<organism evidence="10 11">
    <name type="scientific">Francisella uliginis</name>
    <dbReference type="NCBI Taxonomy" id="573570"/>
    <lineage>
        <taxon>Bacteria</taxon>
        <taxon>Pseudomonadati</taxon>
        <taxon>Pseudomonadota</taxon>
        <taxon>Gammaproteobacteria</taxon>
        <taxon>Thiotrichales</taxon>
        <taxon>Francisellaceae</taxon>
        <taxon>Francisella</taxon>
    </lineage>
</organism>
<feature type="transmembrane region" description="Helical" evidence="8">
    <location>
        <begin position="52"/>
        <end position="68"/>
    </location>
</feature>
<accession>A0A1L4BV32</accession>
<keyword evidence="5 8" id="KW-0812">Transmembrane</keyword>
<reference evidence="10 11" key="1">
    <citation type="journal article" date="2016" name="Appl. Environ. Microbiol.">
        <title>Whole genome relationships among Francisella bacteria of diverse origin define new species and provide specific regions for detection.</title>
        <authorList>
            <person name="Challacombe J.F."/>
            <person name="Petersen J.M."/>
            <person name="Gallegos-Graves V."/>
            <person name="Hodge D."/>
            <person name="Pillai S."/>
            <person name="Kuske C.R."/>
        </authorList>
    </citation>
    <scope>NUCLEOTIDE SEQUENCE [LARGE SCALE GENOMIC DNA]</scope>
    <source>
        <strain evidence="11">TX07-7310</strain>
    </source>
</reference>
<name>A0A1L4BV32_9GAMM</name>
<feature type="transmembrane region" description="Helical" evidence="8">
    <location>
        <begin position="350"/>
        <end position="369"/>
    </location>
</feature>
<dbReference type="Pfam" id="PF07690">
    <property type="entry name" value="MFS_1"/>
    <property type="match status" value="1"/>
</dbReference>
<dbReference type="EMBL" id="CP016796">
    <property type="protein sequence ID" value="API87700.1"/>
    <property type="molecule type" value="Genomic_DNA"/>
</dbReference>
<feature type="transmembrane region" description="Helical" evidence="8">
    <location>
        <begin position="375"/>
        <end position="396"/>
    </location>
</feature>
<evidence type="ECO:0000313" key="10">
    <source>
        <dbReference type="EMBL" id="API87700.1"/>
    </source>
</evidence>
<proteinExistence type="inferred from homology"/>
<keyword evidence="3 8" id="KW-0813">Transport</keyword>
<dbReference type="KEGG" id="frx:F7310_10205"/>
<sequence length="412" mass="45296">MRFVRKKPLGTKALTAFSIAIACGYFFGAMMFTPSLPAIANYFDTNSSLTRMTVSSFFITMALSQLIYGPASDKYGRKPIILLGSIIFALGSLSCFVSQSITFLIISRAIQGFGVGALITLAKTVVQDSFTKEQFLKVVAWMSIFFSMAPAISPVIGGFFQVHFGWQASFVFMFIFAIVLSIFIIFLFPETNKEKNHKAMHINHLIRSYLTITKNKMFWTYMILNISALSGGVIFDVIGSFILIDDYHLTAATFGIISTLLMVVMIFSRILMSALISSNIKKEIILLLGLFMMSSACVVLGILYLSNLINLVNLLILFGLFCLGCGFILPISSASALSLFDNMKGIAGSFYGSIQMGGVFLVSIIASSLQPSIGFMLSILSILSFISLLIGIKTFYKQSGIFNFKDKTTQLI</sequence>
<dbReference type="PROSITE" id="PS50850">
    <property type="entry name" value="MFS"/>
    <property type="match status" value="1"/>
</dbReference>
<evidence type="ECO:0000256" key="1">
    <source>
        <dbReference type="ARBA" id="ARBA00004651"/>
    </source>
</evidence>
<evidence type="ECO:0000259" key="9">
    <source>
        <dbReference type="PROSITE" id="PS50850"/>
    </source>
</evidence>
<dbReference type="PROSITE" id="PS51257">
    <property type="entry name" value="PROKAR_LIPOPROTEIN"/>
    <property type="match status" value="1"/>
</dbReference>
<dbReference type="OrthoDB" id="5670831at2"/>
<keyword evidence="7 8" id="KW-0472">Membrane</keyword>
<keyword evidence="11" id="KW-1185">Reference proteome</keyword>
<dbReference type="PANTHER" id="PTHR23502">
    <property type="entry name" value="MAJOR FACILITATOR SUPERFAMILY"/>
    <property type="match status" value="1"/>
</dbReference>
<keyword evidence="8" id="KW-0997">Cell inner membrane</keyword>
<feature type="transmembrane region" description="Helical" evidence="8">
    <location>
        <begin position="12"/>
        <end position="32"/>
    </location>
</feature>
<dbReference type="InterPro" id="IPR004812">
    <property type="entry name" value="Efflux_drug-R_Bcr/CmlA"/>
</dbReference>
<evidence type="ECO:0000256" key="4">
    <source>
        <dbReference type="ARBA" id="ARBA00022475"/>
    </source>
</evidence>
<comment type="subcellular location">
    <subcellularLocation>
        <location evidence="8">Cell inner membrane</location>
        <topology evidence="8">Multi-pass membrane protein</topology>
    </subcellularLocation>
    <subcellularLocation>
        <location evidence="1">Cell membrane</location>
        <topology evidence="1">Multi-pass membrane protein</topology>
    </subcellularLocation>
</comment>